<dbReference type="Pfam" id="PF01548">
    <property type="entry name" value="DEDD_Tnp_IS110"/>
    <property type="match status" value="1"/>
</dbReference>
<keyword evidence="4" id="KW-1185">Reference proteome</keyword>
<dbReference type="RefSeq" id="WP_049264804.1">
    <property type="nucleotide sequence ID" value="NZ_JAADJU010000011.1"/>
</dbReference>
<reference evidence="3 4" key="2">
    <citation type="submission" date="2020-06" db="EMBL/GenBank/DDBJ databases">
        <title>Polyphasic characterization of a Rahnella strain isolated from tree sap.</title>
        <authorList>
            <person name="Kim I.S."/>
        </authorList>
    </citation>
    <scope>NUCLEOTIDE SEQUENCE [LARGE SCALE GENOMIC DNA]</scope>
    <source>
        <strain evidence="3 4">SAP-1</strain>
    </source>
</reference>
<gene>
    <name evidence="3" type="ORF">GW590_19300</name>
</gene>
<protein>
    <submittedName>
        <fullName evidence="3">IS110 family transposase</fullName>
    </submittedName>
</protein>
<organism evidence="3 4">
    <name type="scientific">Rouxiella aceris</name>
    <dbReference type="NCBI Taxonomy" id="2703884"/>
    <lineage>
        <taxon>Bacteria</taxon>
        <taxon>Pseudomonadati</taxon>
        <taxon>Pseudomonadota</taxon>
        <taxon>Gammaproteobacteria</taxon>
        <taxon>Enterobacterales</taxon>
        <taxon>Yersiniaceae</taxon>
        <taxon>Rouxiella</taxon>
    </lineage>
</organism>
<comment type="caution">
    <text evidence="3">The sequence shown here is derived from an EMBL/GenBank/DDBJ whole genome shotgun (WGS) entry which is preliminary data.</text>
</comment>
<feature type="domain" description="Transposase IS110-like N-terminal" evidence="1">
    <location>
        <begin position="13"/>
        <end position="152"/>
    </location>
</feature>
<dbReference type="PANTHER" id="PTHR33055:SF3">
    <property type="entry name" value="PUTATIVE TRANSPOSASE FOR IS117-RELATED"/>
    <property type="match status" value="1"/>
</dbReference>
<evidence type="ECO:0000313" key="3">
    <source>
        <dbReference type="EMBL" id="NMP29008.1"/>
    </source>
</evidence>
<dbReference type="InterPro" id="IPR003346">
    <property type="entry name" value="Transposase_20"/>
</dbReference>
<reference evidence="3 4" key="1">
    <citation type="submission" date="2020-01" db="EMBL/GenBank/DDBJ databases">
        <authorList>
            <person name="Lee S.D."/>
        </authorList>
    </citation>
    <scope>NUCLEOTIDE SEQUENCE [LARGE SCALE GENOMIC DNA]</scope>
    <source>
        <strain evidence="3 4">SAP-1</strain>
    </source>
</reference>
<dbReference type="Pfam" id="PF02371">
    <property type="entry name" value="Transposase_20"/>
    <property type="match status" value="1"/>
</dbReference>
<feature type="domain" description="Transposase IS116/IS110/IS902 C-terminal" evidence="2">
    <location>
        <begin position="218"/>
        <end position="296"/>
    </location>
</feature>
<sequence>MSRTKAQSLSRMGIDIGKNTFHVVGMDDKGNILIRRCFTRVKLIEYLARLPQTTIGMEACPGCHWLARKAKSFGHTPCIVPAQFVKPFVKSNKNDLIDAEAIAEAISRPTMRTVIPKTTAQLDLQALHRIRERVVSHKTAVVNQARAFLLEYGLTIHSGIAKFTHDMPSLLSDEQNELSPSMRDILIDLWQEYRSLEEKLLHLRRQIESIADADGIAKRLTSIPGVGKLTATAMTAFVGNGQQFKSGRNLAAWLGLVPREYSTGGKQRLLGMSKRGNAYLRKLLIHGARTCVLHLNRTTNFLGQWVQLMEERGVHRNKVVVALANKIARIIWAVMTRPGAFYLQQREI</sequence>
<dbReference type="NCBIfam" id="NF033542">
    <property type="entry name" value="transpos_IS110"/>
    <property type="match status" value="1"/>
</dbReference>
<proteinExistence type="predicted"/>
<dbReference type="AlphaFoldDB" id="A0A848MKH2"/>
<dbReference type="InterPro" id="IPR002525">
    <property type="entry name" value="Transp_IS110-like_N"/>
</dbReference>
<evidence type="ECO:0000313" key="4">
    <source>
        <dbReference type="Proteomes" id="UP000585363"/>
    </source>
</evidence>
<dbReference type="Proteomes" id="UP000585363">
    <property type="component" value="Unassembled WGS sequence"/>
</dbReference>
<name>A0A848MKH2_9GAMM</name>
<dbReference type="InterPro" id="IPR047650">
    <property type="entry name" value="Transpos_IS110"/>
</dbReference>
<evidence type="ECO:0000259" key="2">
    <source>
        <dbReference type="Pfam" id="PF02371"/>
    </source>
</evidence>
<dbReference type="GO" id="GO:0004803">
    <property type="term" value="F:transposase activity"/>
    <property type="evidence" value="ECO:0007669"/>
    <property type="project" value="InterPro"/>
</dbReference>
<dbReference type="PANTHER" id="PTHR33055">
    <property type="entry name" value="TRANSPOSASE FOR INSERTION SEQUENCE ELEMENT IS1111A"/>
    <property type="match status" value="1"/>
</dbReference>
<accession>A0A848MKH2</accession>
<evidence type="ECO:0000259" key="1">
    <source>
        <dbReference type="Pfam" id="PF01548"/>
    </source>
</evidence>
<dbReference type="GO" id="GO:0006313">
    <property type="term" value="P:DNA transposition"/>
    <property type="evidence" value="ECO:0007669"/>
    <property type="project" value="InterPro"/>
</dbReference>
<dbReference type="EMBL" id="JAADJU010000011">
    <property type="protein sequence ID" value="NMP29008.1"/>
    <property type="molecule type" value="Genomic_DNA"/>
</dbReference>
<dbReference type="GO" id="GO:0003677">
    <property type="term" value="F:DNA binding"/>
    <property type="evidence" value="ECO:0007669"/>
    <property type="project" value="InterPro"/>
</dbReference>